<protein>
    <submittedName>
        <fullName evidence="2">Uncharacterized protein</fullName>
    </submittedName>
</protein>
<dbReference type="Proteomes" id="UP000887226">
    <property type="component" value="Unassembled WGS sequence"/>
</dbReference>
<evidence type="ECO:0000313" key="3">
    <source>
        <dbReference type="Proteomes" id="UP000887226"/>
    </source>
</evidence>
<accession>A0A9P7YVG7</accession>
<proteinExistence type="predicted"/>
<evidence type="ECO:0000256" key="1">
    <source>
        <dbReference type="SAM" id="MobiDB-lite"/>
    </source>
</evidence>
<dbReference type="OrthoDB" id="3558968at2759"/>
<keyword evidence="3" id="KW-1185">Reference proteome</keyword>
<feature type="compositionally biased region" description="Low complexity" evidence="1">
    <location>
        <begin position="78"/>
        <end position="91"/>
    </location>
</feature>
<comment type="caution">
    <text evidence="2">The sequence shown here is derived from an EMBL/GenBank/DDBJ whole genome shotgun (WGS) entry which is preliminary data.</text>
</comment>
<sequence length="240" mass="26415">MVTSTPPKRSVRSESDTIKRACFFDIYDNKEKGASIGQVCKRLNYYLSPSTLGVVLIGSKSLMLLRSLGETSRNASNTISSPSVNGSTSSTNRHPSQQALSIQMAMGSCTGLEANICVAKDRPSKCLKHRSERCRRIRTTDLKYLSSLVALGSLNGNPLLNETAGQAIPDHFTLSRCWRAQNSLKILKRSFEDFRSAIPFKAWSKKFQGAAVTVQHCSSLRVLVRGGKGFSDKFLFQGSR</sequence>
<reference evidence="2" key="1">
    <citation type="journal article" date="2021" name="IMA Fungus">
        <title>Genomic characterization of three marine fungi, including Emericellopsis atlantica sp. nov. with signatures of a generalist lifestyle and marine biomass degradation.</title>
        <authorList>
            <person name="Hagestad O.C."/>
            <person name="Hou L."/>
            <person name="Andersen J.H."/>
            <person name="Hansen E.H."/>
            <person name="Altermark B."/>
            <person name="Li C."/>
            <person name="Kuhnert E."/>
            <person name="Cox R.J."/>
            <person name="Crous P.W."/>
            <person name="Spatafora J.W."/>
            <person name="Lail K."/>
            <person name="Amirebrahimi M."/>
            <person name="Lipzen A."/>
            <person name="Pangilinan J."/>
            <person name="Andreopoulos W."/>
            <person name="Hayes R.D."/>
            <person name="Ng V."/>
            <person name="Grigoriev I.V."/>
            <person name="Jackson S.A."/>
            <person name="Sutton T.D.S."/>
            <person name="Dobson A.D.W."/>
            <person name="Rama T."/>
        </authorList>
    </citation>
    <scope>NUCLEOTIDE SEQUENCE</scope>
    <source>
        <strain evidence="2">TRa3180A</strain>
    </source>
</reference>
<name>A0A9P7YVG7_9HELO</name>
<feature type="region of interest" description="Disordered" evidence="1">
    <location>
        <begin position="73"/>
        <end position="95"/>
    </location>
</feature>
<dbReference type="AlphaFoldDB" id="A0A9P7YVG7"/>
<dbReference type="EMBL" id="MU254673">
    <property type="protein sequence ID" value="KAG9239975.1"/>
    <property type="molecule type" value="Genomic_DNA"/>
</dbReference>
<evidence type="ECO:0000313" key="2">
    <source>
        <dbReference type="EMBL" id="KAG9239975.1"/>
    </source>
</evidence>
<organism evidence="2 3">
    <name type="scientific">Calycina marina</name>
    <dbReference type="NCBI Taxonomy" id="1763456"/>
    <lineage>
        <taxon>Eukaryota</taxon>
        <taxon>Fungi</taxon>
        <taxon>Dikarya</taxon>
        <taxon>Ascomycota</taxon>
        <taxon>Pezizomycotina</taxon>
        <taxon>Leotiomycetes</taxon>
        <taxon>Helotiales</taxon>
        <taxon>Pezizellaceae</taxon>
        <taxon>Calycina</taxon>
    </lineage>
</organism>
<gene>
    <name evidence="2" type="ORF">BJ878DRAFT_529102</name>
</gene>